<gene>
    <name evidence="9" type="ORF">SMRZ_LOCUS4787</name>
</gene>
<keyword evidence="10" id="KW-1185">Reference proteome</keyword>
<dbReference type="InterPro" id="IPR011990">
    <property type="entry name" value="TPR-like_helical_dom_sf"/>
</dbReference>
<name>A0A183LLW2_9TREM</name>
<keyword evidence="7" id="KW-0966">Cell projection</keyword>
<dbReference type="Gene3D" id="1.25.40.470">
    <property type="match status" value="2"/>
</dbReference>
<dbReference type="EMBL" id="UZAI01001559">
    <property type="protein sequence ID" value="VDO63199.1"/>
    <property type="molecule type" value="Genomic_DNA"/>
</dbReference>
<dbReference type="Proteomes" id="UP000277204">
    <property type="component" value="Unassembled WGS sequence"/>
</dbReference>
<dbReference type="PANTHER" id="PTHR14920">
    <property type="entry name" value="OSMOTIC AVOIDANCE ABNORMAL PROTEIN 1/WD REPEAT MEMBRANE PROTEIN"/>
    <property type="match status" value="1"/>
</dbReference>
<evidence type="ECO:0000313" key="9">
    <source>
        <dbReference type="EMBL" id="VDO63199.1"/>
    </source>
</evidence>
<keyword evidence="5" id="KW-0802">TPR repeat</keyword>
<dbReference type="GO" id="GO:0005929">
    <property type="term" value="C:cilium"/>
    <property type="evidence" value="ECO:0007669"/>
    <property type="project" value="UniProtKB-SubCell"/>
</dbReference>
<dbReference type="InterPro" id="IPR040379">
    <property type="entry name" value="WDR19/dyf-2"/>
</dbReference>
<evidence type="ECO:0000259" key="8">
    <source>
        <dbReference type="Pfam" id="PF24762"/>
    </source>
</evidence>
<organism evidence="9 10">
    <name type="scientific">Schistosoma margrebowiei</name>
    <dbReference type="NCBI Taxonomy" id="48269"/>
    <lineage>
        <taxon>Eukaryota</taxon>
        <taxon>Metazoa</taxon>
        <taxon>Spiralia</taxon>
        <taxon>Lophotrochozoa</taxon>
        <taxon>Platyhelminthes</taxon>
        <taxon>Trematoda</taxon>
        <taxon>Digenea</taxon>
        <taxon>Strigeidida</taxon>
        <taxon>Schistosomatoidea</taxon>
        <taxon>Schistosomatidae</taxon>
        <taxon>Schistosoma</taxon>
    </lineage>
</organism>
<evidence type="ECO:0000256" key="3">
    <source>
        <dbReference type="ARBA" id="ARBA00022737"/>
    </source>
</evidence>
<dbReference type="GO" id="GO:0030991">
    <property type="term" value="C:intraciliary transport particle A"/>
    <property type="evidence" value="ECO:0007669"/>
    <property type="project" value="TreeGrafter"/>
</dbReference>
<feature type="domain" description="IF140/IFT172/WDR19 TPR" evidence="8">
    <location>
        <begin position="308"/>
        <end position="484"/>
    </location>
</feature>
<evidence type="ECO:0000256" key="6">
    <source>
        <dbReference type="ARBA" id="ARBA00023069"/>
    </source>
</evidence>
<evidence type="ECO:0000256" key="4">
    <source>
        <dbReference type="ARBA" id="ARBA00022794"/>
    </source>
</evidence>
<keyword evidence="6" id="KW-0969">Cilium</keyword>
<evidence type="ECO:0000256" key="5">
    <source>
        <dbReference type="ARBA" id="ARBA00022803"/>
    </source>
</evidence>
<protein>
    <recommendedName>
        <fullName evidence="8">IF140/IFT172/WDR19 TPR domain-containing protein</fullName>
    </recommendedName>
</protein>
<dbReference type="GO" id="GO:0008104">
    <property type="term" value="P:intracellular protein localization"/>
    <property type="evidence" value="ECO:0007669"/>
    <property type="project" value="UniProtKB-ARBA"/>
</dbReference>
<accession>A0A183LLW2</accession>
<evidence type="ECO:0000256" key="2">
    <source>
        <dbReference type="ARBA" id="ARBA00022574"/>
    </source>
</evidence>
<dbReference type="GO" id="GO:0060271">
    <property type="term" value="P:cilium assembly"/>
    <property type="evidence" value="ECO:0007669"/>
    <property type="project" value="TreeGrafter"/>
</dbReference>
<dbReference type="GO" id="GO:0035721">
    <property type="term" value="P:intraciliary retrograde transport"/>
    <property type="evidence" value="ECO:0007669"/>
    <property type="project" value="InterPro"/>
</dbReference>
<sequence length="509" mass="59207">MVTYFEQALKSGCFEDAEIFANHLDSQQIWRQLGMSCLRAMNFDLAIRCFRSIQDPGLILAVQRIQKIEDRYLLAGYIAMILKEFDKAQELFLISSEPIAALEMRRDLLHWEDALQLARNLAPKEIPLICREYAIEMEYTGDYINALMHYERALNPSSDNNEDKSLWNSKEKHQPSQSINIVFYEFFGLFVIWLFVKSQMLVWSYMRKHSSKQTAKNADTTTETDRFHPRISPMQNHKHLTIFPKHFIASIVDTFILEKRYNYNKEEWSKHISLCNAGIARNAIRLGDLKRGIELASISGNSNLQKECADILEKCKHWQEAANLYELAGCYESAVIVNLKCKNYIKVSELLMHVTNTPRLHLQYAKAREIDGAYKDAVEAYETAHDFDSVIRLQLEKLNNPNEAIRILNKSHSIEGAKMIAQYFIRNNDQTKAIQFLVISKCFNIAFDLARKHKKMELYAEAIGLNASVNEYQNIACYFENEKNWYLAGKYYLLAKQYEKVKLPTTNLH</sequence>
<dbReference type="SUPFAM" id="SSF48452">
    <property type="entry name" value="TPR-like"/>
    <property type="match status" value="1"/>
</dbReference>
<reference evidence="9 10" key="1">
    <citation type="submission" date="2018-11" db="EMBL/GenBank/DDBJ databases">
        <authorList>
            <consortium name="Pathogen Informatics"/>
        </authorList>
    </citation>
    <scope>NUCLEOTIDE SEQUENCE [LARGE SCALE GENOMIC DNA]</scope>
    <source>
        <strain evidence="9 10">Zambia</strain>
    </source>
</reference>
<keyword evidence="2" id="KW-0853">WD repeat</keyword>
<evidence type="ECO:0000256" key="7">
    <source>
        <dbReference type="ARBA" id="ARBA00023273"/>
    </source>
</evidence>
<dbReference type="InterPro" id="IPR056168">
    <property type="entry name" value="TPR_IF140/IFT172/WDR19"/>
</dbReference>
<dbReference type="PANTHER" id="PTHR14920:SF0">
    <property type="entry name" value="WD REPEAT DOMAIN 19"/>
    <property type="match status" value="1"/>
</dbReference>
<proteinExistence type="predicted"/>
<evidence type="ECO:0000313" key="10">
    <source>
        <dbReference type="Proteomes" id="UP000277204"/>
    </source>
</evidence>
<dbReference type="FunFam" id="1.25.40.470:FF:000009">
    <property type="entry name" value="WD repeat-containing protein 19 isoform X1"/>
    <property type="match status" value="1"/>
</dbReference>
<dbReference type="STRING" id="48269.A0A183LLW2"/>
<comment type="subcellular location">
    <subcellularLocation>
        <location evidence="1">Cell projection</location>
        <location evidence="1">Cilium</location>
    </subcellularLocation>
</comment>
<dbReference type="AlphaFoldDB" id="A0A183LLW2"/>
<evidence type="ECO:0000256" key="1">
    <source>
        <dbReference type="ARBA" id="ARBA00004138"/>
    </source>
</evidence>
<keyword evidence="3" id="KW-0677">Repeat</keyword>
<feature type="domain" description="IF140/IFT172/WDR19 TPR" evidence="8">
    <location>
        <begin position="20"/>
        <end position="153"/>
    </location>
</feature>
<dbReference type="Pfam" id="PF24762">
    <property type="entry name" value="TPR_IF140-IFT172"/>
    <property type="match status" value="2"/>
</dbReference>
<keyword evidence="4" id="KW-0970">Cilium biogenesis/degradation</keyword>